<evidence type="ECO:0000256" key="4">
    <source>
        <dbReference type="SAM" id="MobiDB-lite"/>
    </source>
</evidence>
<dbReference type="Pfam" id="PF03115">
    <property type="entry name" value="Astro_capsid_N"/>
    <property type="match status" value="1"/>
</dbReference>
<evidence type="ECO:0000259" key="5">
    <source>
        <dbReference type="Pfam" id="PF03115"/>
    </source>
</evidence>
<feature type="compositionally biased region" description="Basic residues" evidence="4">
    <location>
        <begin position="15"/>
        <end position="27"/>
    </location>
</feature>
<dbReference type="EMBL" id="JX985649">
    <property type="protein sequence ID" value="AFW05403.1"/>
    <property type="molecule type" value="Genomic_RNA"/>
</dbReference>
<organism evidence="6">
    <name type="scientific">Avastrovirus 2</name>
    <dbReference type="NCBI Taxonomy" id="1239438"/>
    <lineage>
        <taxon>Viruses</taxon>
        <taxon>Riboviria</taxon>
        <taxon>Orthornavirae</taxon>
        <taxon>Pisuviricota</taxon>
        <taxon>Stelpaviricetes</taxon>
        <taxon>Stellavirales</taxon>
        <taxon>Astroviridae</taxon>
        <taxon>Avastrovirus</taxon>
        <taxon>Avastrovirus galli</taxon>
    </lineage>
</organism>
<name>K7TIQ9_9VIRU</name>
<comment type="subcellular location">
    <subcellularLocation>
        <location evidence="1">Virion</location>
    </subcellularLocation>
</comment>
<accession>K7TIQ9</accession>
<keyword evidence="3" id="KW-0946">Virion</keyword>
<evidence type="ECO:0000313" key="6">
    <source>
        <dbReference type="EMBL" id="AFW05403.1"/>
    </source>
</evidence>
<feature type="region of interest" description="Disordered" evidence="4">
    <location>
        <begin position="386"/>
        <end position="406"/>
    </location>
</feature>
<evidence type="ECO:0000256" key="2">
    <source>
        <dbReference type="ARBA" id="ARBA00022561"/>
    </source>
</evidence>
<evidence type="ECO:0000256" key="3">
    <source>
        <dbReference type="ARBA" id="ARBA00022844"/>
    </source>
</evidence>
<feature type="compositionally biased region" description="Polar residues" evidence="4">
    <location>
        <begin position="386"/>
        <end position="400"/>
    </location>
</feature>
<dbReference type="InterPro" id="IPR029053">
    <property type="entry name" value="Viral_coat"/>
</dbReference>
<reference evidence="6" key="2">
    <citation type="submission" date="2012-10" db="EMBL/GenBank/DDBJ databases">
        <authorList>
            <person name="Bineesh K.K."/>
            <person name="Akhilesh K.V."/>
            <person name="Abdussamad E.M."/>
            <person name="Pillai N.G.K."/>
            <person name="Gopalakrishnan A."/>
            <person name="Basheer V.S."/>
            <person name="Jena J.K."/>
        </authorList>
    </citation>
    <scope>NUCLEOTIDE SEQUENCE</scope>
    <source>
        <strain evidence="6">KH08-1279</strain>
    </source>
</reference>
<feature type="region of interest" description="Disordered" evidence="4">
    <location>
        <begin position="1"/>
        <end position="43"/>
    </location>
</feature>
<reference evidence="6" key="1">
    <citation type="journal article" date="2012" name="J. Virol.">
        <title>A novel group of avian astroviruses in wild aquatic birds.</title>
        <authorList>
            <person name="Chu D.K."/>
            <person name="Leung C.Y."/>
            <person name="Perera H.K."/>
            <person name="Ng E.M."/>
            <person name="Gilbert M."/>
            <person name="Joyner P.H."/>
            <person name="Grioni A."/>
            <person name="Ades G."/>
            <person name="Guan Y."/>
            <person name="Peiris J.S."/>
            <person name="Poon L.L."/>
        </authorList>
    </citation>
    <scope>NUCLEOTIDE SEQUENCE</scope>
    <source>
        <strain evidence="6">KH08-1279</strain>
    </source>
</reference>
<sequence length="646" mass="70868">MAPTATSGKTQTQPTKKKKTPQKKIKKQQQQPKSMAQKQLTKEVVKVEKKVKKLQRKTNGPKVSDTMSTSVTLGIITGQDEIGLTRQMRIPLNPLLAKASEGKSTTPLSIRASCYELWKLKYAEVIATPLTGYSNICGSVGYLALTLNGLEAGADSIDSLKARKHIQLPLGRLQKFRLQSRELEGPREGWWLVDTSQSPADAYGPAIDVFLAYKTENLLSTSSGSTNVYKGPLWQLELRVTYFFSTYQPKPGLQSLVSDQFDNNTQVTVKHAQDGSIIMETSDQNLIRVLTPRTPGQTAGKSQTVWAVAGAAVNAAATVMGPWGWLLKGGFWLVRRIFGTGTNAVAQYQVYPSILAAMEDQPIYGGTGDGRVSLPVVHVSEVMNPNSEENDVNSTVATNPIPQPSLPPFRPESQLRPNPQGNTGGQILFGNFAWQKKFSASVMWFGVASKHQDWNFAAVADLDSDNLVLFSSSTNPQGAVGTGSTWLRSLQANWSTLSDWLPTPTKGTELHLPHDMKSQFHMLESPEYAASYVYVRSPETNSETQTRNKIGQQAVLIVSKTKGGVLCVTNGQTNVEPGNYNFLNQVVYMATQPAMQTNQLLALSEDFQDDISLADSFLGCADPVEEEREQLLSRLREIDLSRFCAG</sequence>
<keyword evidence="2" id="KW-0167">Capsid protein</keyword>
<feature type="domain" description="Astrovirus capsid protein inner core" evidence="5">
    <location>
        <begin position="15"/>
        <end position="247"/>
    </location>
</feature>
<feature type="compositionally biased region" description="Low complexity" evidence="4">
    <location>
        <begin position="28"/>
        <end position="39"/>
    </location>
</feature>
<proteinExistence type="predicted"/>
<dbReference type="GO" id="GO:0019028">
    <property type="term" value="C:viral capsid"/>
    <property type="evidence" value="ECO:0007669"/>
    <property type="project" value="UniProtKB-KW"/>
</dbReference>
<dbReference type="InterPro" id="IPR004337">
    <property type="entry name" value="Astro_capsid_N"/>
</dbReference>
<protein>
    <submittedName>
        <fullName evidence="6">Capsid</fullName>
    </submittedName>
</protein>
<dbReference type="Gene3D" id="2.60.120.20">
    <property type="match status" value="1"/>
</dbReference>
<evidence type="ECO:0000256" key="1">
    <source>
        <dbReference type="ARBA" id="ARBA00004328"/>
    </source>
</evidence>
<gene>
    <name evidence="6" type="primary">ORF2</name>
</gene>